<dbReference type="GO" id="GO:0005886">
    <property type="term" value="C:plasma membrane"/>
    <property type="evidence" value="ECO:0007669"/>
    <property type="project" value="UniProtKB-SubCell"/>
</dbReference>
<evidence type="ECO:0000313" key="13">
    <source>
        <dbReference type="Proteomes" id="UP000215134"/>
    </source>
</evidence>
<keyword evidence="3" id="KW-1003">Cell membrane</keyword>
<comment type="catalytic activity">
    <reaction evidence="9">
        <text>3',3'-c-di-GMP + H2O = 5'-phosphoguanylyl(3'-&gt;5')guanosine + H(+)</text>
        <dbReference type="Rhea" id="RHEA:24902"/>
        <dbReference type="ChEBI" id="CHEBI:15377"/>
        <dbReference type="ChEBI" id="CHEBI:15378"/>
        <dbReference type="ChEBI" id="CHEBI:58754"/>
        <dbReference type="ChEBI" id="CHEBI:58805"/>
        <dbReference type="EC" id="3.1.4.52"/>
    </reaction>
</comment>
<keyword evidence="13" id="KW-1185">Reference proteome</keyword>
<feature type="transmembrane region" description="Helical" evidence="10">
    <location>
        <begin position="243"/>
        <end position="265"/>
    </location>
</feature>
<dbReference type="InterPro" id="IPR024744">
    <property type="entry name" value="CSS-motif_dom"/>
</dbReference>
<dbReference type="SMART" id="SM00052">
    <property type="entry name" value="EAL"/>
    <property type="match status" value="1"/>
</dbReference>
<evidence type="ECO:0000256" key="9">
    <source>
        <dbReference type="ARBA" id="ARBA00034290"/>
    </source>
</evidence>
<keyword evidence="8 10" id="KW-0472">Membrane</keyword>
<dbReference type="STRING" id="1411141.GCA_001590885_01476"/>
<dbReference type="NCBIfam" id="NF007839">
    <property type="entry name" value="PRK10551.1"/>
    <property type="match status" value="1"/>
</dbReference>
<comment type="subcellular location">
    <subcellularLocation>
        <location evidence="1">Cell membrane</location>
        <topology evidence="1">Multi-pass membrane protein</topology>
    </subcellularLocation>
</comment>
<name>A0A240C8M2_SERFI</name>
<dbReference type="Pfam" id="PF00563">
    <property type="entry name" value="EAL"/>
    <property type="match status" value="1"/>
</dbReference>
<dbReference type="Gene3D" id="3.20.20.450">
    <property type="entry name" value="EAL domain"/>
    <property type="match status" value="1"/>
</dbReference>
<dbReference type="CDD" id="cd01948">
    <property type="entry name" value="EAL"/>
    <property type="match status" value="1"/>
</dbReference>
<keyword evidence="5 10" id="KW-0812">Transmembrane</keyword>
<keyword evidence="6" id="KW-0378">Hydrolase</keyword>
<dbReference type="GO" id="GO:0071111">
    <property type="term" value="F:cyclic-guanylate-specific phosphodiesterase activity"/>
    <property type="evidence" value="ECO:0007669"/>
    <property type="project" value="UniProtKB-EC"/>
</dbReference>
<evidence type="ECO:0000256" key="3">
    <source>
        <dbReference type="ARBA" id="ARBA00022475"/>
    </source>
</evidence>
<evidence type="ECO:0000259" key="11">
    <source>
        <dbReference type="PROSITE" id="PS50883"/>
    </source>
</evidence>
<proteinExistence type="predicted"/>
<evidence type="ECO:0000256" key="2">
    <source>
        <dbReference type="ARBA" id="ARBA00012282"/>
    </source>
</evidence>
<protein>
    <recommendedName>
        <fullName evidence="2">cyclic-guanylate-specific phosphodiesterase</fullName>
        <ecNumber evidence="2">3.1.4.52</ecNumber>
    </recommendedName>
</protein>
<feature type="transmembrane region" description="Helical" evidence="10">
    <location>
        <begin position="21"/>
        <end position="40"/>
    </location>
</feature>
<feature type="domain" description="EAL" evidence="11">
    <location>
        <begin position="266"/>
        <end position="519"/>
    </location>
</feature>
<dbReference type="SUPFAM" id="SSF141868">
    <property type="entry name" value="EAL domain-like"/>
    <property type="match status" value="1"/>
</dbReference>
<evidence type="ECO:0000256" key="4">
    <source>
        <dbReference type="ARBA" id="ARBA00022636"/>
    </source>
</evidence>
<dbReference type="Pfam" id="PF12792">
    <property type="entry name" value="CSS-motif"/>
    <property type="match status" value="1"/>
</dbReference>
<gene>
    <name evidence="12" type="primary">ycgG_2</name>
    <name evidence="12" type="ORF">SAMEA4384070_03358</name>
</gene>
<evidence type="ECO:0000256" key="10">
    <source>
        <dbReference type="SAM" id="Phobius"/>
    </source>
</evidence>
<dbReference type="PANTHER" id="PTHR33121">
    <property type="entry name" value="CYCLIC DI-GMP PHOSPHODIESTERASE PDEF"/>
    <property type="match status" value="1"/>
</dbReference>
<dbReference type="Proteomes" id="UP000215134">
    <property type="component" value="Chromosome 1"/>
</dbReference>
<evidence type="ECO:0000256" key="1">
    <source>
        <dbReference type="ARBA" id="ARBA00004651"/>
    </source>
</evidence>
<dbReference type="GeneID" id="75028498"/>
<organism evidence="12 13">
    <name type="scientific">Serratia ficaria</name>
    <dbReference type="NCBI Taxonomy" id="61651"/>
    <lineage>
        <taxon>Bacteria</taxon>
        <taxon>Pseudomonadati</taxon>
        <taxon>Pseudomonadota</taxon>
        <taxon>Gammaproteobacteria</taxon>
        <taxon>Enterobacterales</taxon>
        <taxon>Yersiniaceae</taxon>
        <taxon>Serratia</taxon>
    </lineage>
</organism>
<dbReference type="RefSeq" id="WP_061795860.1">
    <property type="nucleotide sequence ID" value="NZ_CABITV010000004.1"/>
</dbReference>
<keyword evidence="4" id="KW-0973">c-di-GMP</keyword>
<dbReference type="PROSITE" id="PS50883">
    <property type="entry name" value="EAL"/>
    <property type="match status" value="1"/>
</dbReference>
<dbReference type="EMBL" id="LT906479">
    <property type="protein sequence ID" value="SNW03546.1"/>
    <property type="molecule type" value="Genomic_DNA"/>
</dbReference>
<evidence type="ECO:0000256" key="7">
    <source>
        <dbReference type="ARBA" id="ARBA00022989"/>
    </source>
</evidence>
<keyword evidence="7 10" id="KW-1133">Transmembrane helix</keyword>
<sequence>MGLKRAFARSVSHRQRSLVKSSIAALVFFILFTAVTLSLITHQRVQYQRAVEARTQKFALGYINSLTQAMQTMLPLTAKPCLSSQADITYQAAFTSGVRTFLLVKNGFAYCSSATGDMNMTLKNLYPEIDGSRRLDLKLQQGTPIVPGKPAVAVWLRQPGAQDTGILATLDIDLMPYMLFTSHDAQAPGIAIVMGDRALTTFSPNLMPVSQLPRDKADSLTIAGLPLSIMFYNEKLTPNDIRLTLLGSLVLSLMLGVLCYYMLLLRQSPERALLRGIKRNEFFIEYQPVLHTRSGAIGGLEALIRWQHPIEGRIPPDLFIPYAESGGLIVPLTRHLFRLIAEDAPQLAKALPQGAKIGLNISPSHLSAPSFHQDVYELLAQLPPNYFTLVFEITERGMVEEDNALAEFDWLHRQGIEIAIDDFGTGHSALIYLERFSMDYLKIDRGFVNSIGQDTVTAPVLDAVISLAKKLKMLTVAEGVETAEQVHFLQEHGVTFMQGYYYSKPLSIENFVAYCNARQVFDYQAQRSDL</sequence>
<dbReference type="InterPro" id="IPR001633">
    <property type="entry name" value="EAL_dom"/>
</dbReference>
<dbReference type="AlphaFoldDB" id="A0A240C8M2"/>
<evidence type="ECO:0000256" key="6">
    <source>
        <dbReference type="ARBA" id="ARBA00022801"/>
    </source>
</evidence>
<accession>A0A240C8M2</accession>
<evidence type="ECO:0000256" key="5">
    <source>
        <dbReference type="ARBA" id="ARBA00022692"/>
    </source>
</evidence>
<dbReference type="InterPro" id="IPR035919">
    <property type="entry name" value="EAL_sf"/>
</dbReference>
<dbReference type="PANTHER" id="PTHR33121:SF73">
    <property type="entry name" value="CYCLIC DI-GMP PHOSPHODIESTERASE PDEN-RELATED"/>
    <property type="match status" value="1"/>
</dbReference>
<dbReference type="OrthoDB" id="675397at2"/>
<evidence type="ECO:0000256" key="8">
    <source>
        <dbReference type="ARBA" id="ARBA00023136"/>
    </source>
</evidence>
<dbReference type="EC" id="3.1.4.52" evidence="2"/>
<reference evidence="12 13" key="1">
    <citation type="submission" date="2017-06" db="EMBL/GenBank/DDBJ databases">
        <authorList>
            <consortium name="Pathogen Informatics"/>
        </authorList>
    </citation>
    <scope>NUCLEOTIDE SEQUENCE [LARGE SCALE GENOMIC DNA]</scope>
    <source>
        <strain evidence="12 13">NCTC12148</strain>
    </source>
</reference>
<dbReference type="InterPro" id="IPR050706">
    <property type="entry name" value="Cyclic-di-GMP_PDE-like"/>
</dbReference>
<dbReference type="KEGG" id="sfj:SAMEA4384070_3358"/>
<evidence type="ECO:0000313" key="12">
    <source>
        <dbReference type="EMBL" id="SNW03546.1"/>
    </source>
</evidence>